<dbReference type="EMBL" id="BARS01036783">
    <property type="protein sequence ID" value="GAG18855.1"/>
    <property type="molecule type" value="Genomic_DNA"/>
</dbReference>
<protein>
    <submittedName>
        <fullName evidence="1">Uncharacterized protein</fullName>
    </submittedName>
</protein>
<evidence type="ECO:0000313" key="1">
    <source>
        <dbReference type="EMBL" id="GAG18855.1"/>
    </source>
</evidence>
<comment type="caution">
    <text evidence="1">The sequence shown here is derived from an EMBL/GenBank/DDBJ whole genome shotgun (WGS) entry which is preliminary data.</text>
</comment>
<accession>X0VKR3</accession>
<proteinExistence type="predicted"/>
<feature type="non-terminal residue" evidence="1">
    <location>
        <position position="195"/>
    </location>
</feature>
<organism evidence="1">
    <name type="scientific">marine sediment metagenome</name>
    <dbReference type="NCBI Taxonomy" id="412755"/>
    <lineage>
        <taxon>unclassified sequences</taxon>
        <taxon>metagenomes</taxon>
        <taxon>ecological metagenomes</taxon>
    </lineage>
</organism>
<gene>
    <name evidence="1" type="ORF">S01H1_56485</name>
</gene>
<sequence length="195" mass="20005">MADSTLDSERLVLIDNWDGPLRATTPPTGGFLGATHHNIALASTNPYKLGEKITVSNDGAVAGLTGWSTFIYLCLNPTGAVNPTPAAKQFVVPVAASKPYYVTNDPDQCLLATGCPLAAVMLSIMSADADGDEYVGWFYCGGVVPEAHVSDLGGNFATEDNVAVGAVVAHDLGVGDAIGIGPCAGDTEAIIGFAY</sequence>
<dbReference type="AlphaFoldDB" id="X0VKR3"/>
<name>X0VKR3_9ZZZZ</name>
<reference evidence="1" key="1">
    <citation type="journal article" date="2014" name="Front. Microbiol.">
        <title>High frequency of phylogenetically diverse reductive dehalogenase-homologous genes in deep subseafloor sedimentary metagenomes.</title>
        <authorList>
            <person name="Kawai M."/>
            <person name="Futagami T."/>
            <person name="Toyoda A."/>
            <person name="Takaki Y."/>
            <person name="Nishi S."/>
            <person name="Hori S."/>
            <person name="Arai W."/>
            <person name="Tsubouchi T."/>
            <person name="Morono Y."/>
            <person name="Uchiyama I."/>
            <person name="Ito T."/>
            <person name="Fujiyama A."/>
            <person name="Inagaki F."/>
            <person name="Takami H."/>
        </authorList>
    </citation>
    <scope>NUCLEOTIDE SEQUENCE</scope>
    <source>
        <strain evidence="1">Expedition CK06-06</strain>
    </source>
</reference>